<sequence>MGEIVLAFWCLHVPLQQDGSALAASGCDGSGQRVDTKPKHDHSLIRAEFCHTRRSFLSRVCSAQERSDVCHVTQHFDDWIRSTSLTLRVFIDFSNADAIRIRIPTMESARRKSTSRMVLTPVLASFGIPRIHLESCMSVLDNVPHLQPPLLQRTPIPGRQCNACMASPPREDLPEPPR</sequence>
<dbReference type="HOGENOM" id="CLU_1513369_0_0_1"/>
<reference evidence="1" key="2">
    <citation type="submission" date="2015-06" db="UniProtKB">
        <authorList>
            <consortium name="EnsemblProtists"/>
        </authorList>
    </citation>
    <scope>IDENTIFICATION</scope>
    <source>
        <strain evidence="1">Emoy2</strain>
    </source>
</reference>
<dbReference type="AlphaFoldDB" id="M4C4W9"/>
<organism evidence="1 2">
    <name type="scientific">Hyaloperonospora arabidopsidis (strain Emoy2)</name>
    <name type="common">Downy mildew agent</name>
    <name type="synonym">Peronospora arabidopsidis</name>
    <dbReference type="NCBI Taxonomy" id="559515"/>
    <lineage>
        <taxon>Eukaryota</taxon>
        <taxon>Sar</taxon>
        <taxon>Stramenopiles</taxon>
        <taxon>Oomycota</taxon>
        <taxon>Peronosporomycetes</taxon>
        <taxon>Peronosporales</taxon>
        <taxon>Peronosporaceae</taxon>
        <taxon>Hyaloperonospora</taxon>
    </lineage>
</organism>
<protein>
    <submittedName>
        <fullName evidence="1">Uncharacterized protein</fullName>
    </submittedName>
</protein>
<proteinExistence type="predicted"/>
<dbReference type="VEuPathDB" id="FungiDB:HpaG814139"/>
<dbReference type="InParanoid" id="M4C4W9"/>
<accession>M4C4W9</accession>
<reference evidence="2" key="1">
    <citation type="journal article" date="2010" name="Science">
        <title>Signatures of adaptation to obligate biotrophy in the Hyaloperonospora arabidopsidis genome.</title>
        <authorList>
            <person name="Baxter L."/>
            <person name="Tripathy S."/>
            <person name="Ishaque N."/>
            <person name="Boot N."/>
            <person name="Cabral A."/>
            <person name="Kemen E."/>
            <person name="Thines M."/>
            <person name="Ah-Fong A."/>
            <person name="Anderson R."/>
            <person name="Badejoko W."/>
            <person name="Bittner-Eddy P."/>
            <person name="Boore J.L."/>
            <person name="Chibucos M.C."/>
            <person name="Coates M."/>
            <person name="Dehal P."/>
            <person name="Delehaunty K."/>
            <person name="Dong S."/>
            <person name="Downton P."/>
            <person name="Dumas B."/>
            <person name="Fabro G."/>
            <person name="Fronick C."/>
            <person name="Fuerstenberg S.I."/>
            <person name="Fulton L."/>
            <person name="Gaulin E."/>
            <person name="Govers F."/>
            <person name="Hughes L."/>
            <person name="Humphray S."/>
            <person name="Jiang R.H."/>
            <person name="Judelson H."/>
            <person name="Kamoun S."/>
            <person name="Kyung K."/>
            <person name="Meijer H."/>
            <person name="Minx P."/>
            <person name="Morris P."/>
            <person name="Nelson J."/>
            <person name="Phuntumart V."/>
            <person name="Qutob D."/>
            <person name="Rehmany A."/>
            <person name="Rougon-Cardoso A."/>
            <person name="Ryden P."/>
            <person name="Torto-Alalibo T."/>
            <person name="Studholme D."/>
            <person name="Wang Y."/>
            <person name="Win J."/>
            <person name="Wood J."/>
            <person name="Clifton S.W."/>
            <person name="Rogers J."/>
            <person name="Van den Ackerveken G."/>
            <person name="Jones J.D."/>
            <person name="McDowell J.M."/>
            <person name="Beynon J."/>
            <person name="Tyler B.M."/>
        </authorList>
    </citation>
    <scope>NUCLEOTIDE SEQUENCE [LARGE SCALE GENOMIC DNA]</scope>
    <source>
        <strain evidence="2">Emoy2</strain>
    </source>
</reference>
<evidence type="ECO:0000313" key="2">
    <source>
        <dbReference type="Proteomes" id="UP000011713"/>
    </source>
</evidence>
<dbReference type="Proteomes" id="UP000011713">
    <property type="component" value="Unassembled WGS sequence"/>
</dbReference>
<dbReference type="EMBL" id="JH598266">
    <property type="status" value="NOT_ANNOTATED_CDS"/>
    <property type="molecule type" value="Genomic_DNA"/>
</dbReference>
<keyword evidence="2" id="KW-1185">Reference proteome</keyword>
<dbReference type="EnsemblProtists" id="HpaT814139">
    <property type="protein sequence ID" value="HpaP814139"/>
    <property type="gene ID" value="HpaG814139"/>
</dbReference>
<name>M4C4W9_HYAAE</name>
<evidence type="ECO:0000313" key="1">
    <source>
        <dbReference type="EnsemblProtists" id="HpaP814139"/>
    </source>
</evidence>